<dbReference type="Proteomes" id="UP000027341">
    <property type="component" value="Unassembled WGS sequence"/>
</dbReference>
<evidence type="ECO:0000313" key="1">
    <source>
        <dbReference type="EMBL" id="KDN94697.1"/>
    </source>
</evidence>
<sequence length="188" mass="21005">MCEAFPDLNKLENEPATCIGCGCNDFQACLDPKTGQGCSWLRVDHESGLGVCSVCEDHVDRWDEGERVPNHSVSDKYSLSEHIEFFGDQESGYSGSTRSTGIPSNAVPLEACPFCHSTNQRIVNTHTPSYWIECQCGIELHASHIESDGQSYLDYHEEHDPKKLDSVKGAHFRALNFIIDKWNGLLKK</sequence>
<dbReference type="STRING" id="28885.EI16_12425"/>
<protein>
    <submittedName>
        <fullName evidence="1">Uncharacterized protein</fullName>
    </submittedName>
</protein>
<reference evidence="1 2" key="1">
    <citation type="submission" date="2014-04" db="EMBL/GenBank/DDBJ databases">
        <title>Draft genome sequence of Hydrogenovibrio marinus MH-110, a model organism for aerobic H2 metabolism.</title>
        <authorList>
            <person name="Cha H.J."/>
            <person name="Jo B.H."/>
            <person name="Hwang B.H."/>
        </authorList>
    </citation>
    <scope>NUCLEOTIDE SEQUENCE [LARGE SCALE GENOMIC DNA]</scope>
    <source>
        <strain evidence="1 2">MH-110</strain>
    </source>
</reference>
<proteinExistence type="predicted"/>
<evidence type="ECO:0000313" key="2">
    <source>
        <dbReference type="Proteomes" id="UP000027341"/>
    </source>
</evidence>
<organism evidence="1 2">
    <name type="scientific">Hydrogenovibrio marinus</name>
    <dbReference type="NCBI Taxonomy" id="28885"/>
    <lineage>
        <taxon>Bacteria</taxon>
        <taxon>Pseudomonadati</taxon>
        <taxon>Pseudomonadota</taxon>
        <taxon>Gammaproteobacteria</taxon>
        <taxon>Thiotrichales</taxon>
        <taxon>Piscirickettsiaceae</taxon>
        <taxon>Hydrogenovibrio</taxon>
    </lineage>
</organism>
<dbReference type="RefSeq" id="WP_035629760.1">
    <property type="nucleotide sequence ID" value="NZ_JMIU01000002.1"/>
</dbReference>
<name>A0A066ZMK0_HYDMR</name>
<dbReference type="EMBL" id="JMIU01000002">
    <property type="protein sequence ID" value="KDN94697.1"/>
    <property type="molecule type" value="Genomic_DNA"/>
</dbReference>
<dbReference type="AlphaFoldDB" id="A0A066ZMK0"/>
<comment type="caution">
    <text evidence="1">The sequence shown here is derived from an EMBL/GenBank/DDBJ whole genome shotgun (WGS) entry which is preliminary data.</text>
</comment>
<gene>
    <name evidence="1" type="ORF">EI16_12425</name>
</gene>
<keyword evidence="2" id="KW-1185">Reference proteome</keyword>
<accession>A0A066ZMK0</accession>